<protein>
    <submittedName>
        <fullName evidence="2">Uncharacterized protein</fullName>
    </submittedName>
</protein>
<dbReference type="SUPFAM" id="SSF56935">
    <property type="entry name" value="Porins"/>
    <property type="match status" value="1"/>
</dbReference>
<evidence type="ECO:0000313" key="3">
    <source>
        <dbReference type="Proteomes" id="UP000005824"/>
    </source>
</evidence>
<evidence type="ECO:0000313" key="2">
    <source>
        <dbReference type="EMBL" id="EDY22152.1"/>
    </source>
</evidence>
<comment type="caution">
    <text evidence="2">The sequence shown here is derived from an EMBL/GenBank/DDBJ whole genome shotgun (WGS) entry which is preliminary data.</text>
</comment>
<dbReference type="InParanoid" id="B4CUB4"/>
<name>B4CUB4_9BACT</name>
<dbReference type="STRING" id="497964.CfE428DRAFT_0277"/>
<gene>
    <name evidence="2" type="ORF">CfE428DRAFT_0277</name>
</gene>
<reference evidence="2 3" key="1">
    <citation type="journal article" date="2011" name="J. Bacteriol.">
        <title>Genome sequence of Chthoniobacter flavus Ellin428, an aerobic heterotrophic soil bacterium.</title>
        <authorList>
            <person name="Kant R."/>
            <person name="van Passel M.W."/>
            <person name="Palva A."/>
            <person name="Lucas S."/>
            <person name="Lapidus A."/>
            <person name="Glavina Del Rio T."/>
            <person name="Dalin E."/>
            <person name="Tice H."/>
            <person name="Bruce D."/>
            <person name="Goodwin L."/>
            <person name="Pitluck S."/>
            <person name="Larimer F.W."/>
            <person name="Land M.L."/>
            <person name="Hauser L."/>
            <person name="Sangwan P."/>
            <person name="de Vos W.M."/>
            <person name="Janssen P.H."/>
            <person name="Smidt H."/>
        </authorList>
    </citation>
    <scope>NUCLEOTIDE SEQUENCE [LARGE SCALE GENOMIC DNA]</scope>
    <source>
        <strain evidence="2 3">Ellin428</strain>
    </source>
</reference>
<sequence length="594" mass="63978" precursor="true">MTQNISQRSAGLRHLPTGFGLAIVATALVATASLSRAQDSGALIDKLVQKGILSSKDADEVRTEIQQDAAQSQIGKIALSNSVTQLRLYGDLRLRWQYNDSQQQIPDGNNVSQQSRWRYRLRLNADWQLGNDWFAGVQLQTGQAADSGNQTYSNGFNNDSIFISRAFLGYQNDWLKIIAGKQANPFYTTDLVWDPDINPAGLTETIALHKMPLFGGSAGPDGKDGISVPTHVSPWEATLVAGQFIFGDNNEFSNTGDLSSDPWIFDEQLIVKYNFNKDTSVTFAPGFLVESAGHVSGALDSLPFTDAGAISSGTTAVQTTVQNANQVQISYDAKGVPTKTITPLTTTTTTQTTITPNNRTVGSATVSGPRTITSTAASGRNGGVITLTGKASGLATDPSKANQTTTSVQTTQKQTVSTTNNVTLPGITGETRALHILTAPGDISFKLGGIKTKLYWDVAYNLSGRDRFDNVYELKDFGSRPYKTRDGLSWLVGLQLGETKKKGDWQAYINYREVGIASIDPNLNDSDFGLSALNTRGFKIGLAYALTDFVVLNATGYITWNLDDNLYGGRATSAGGIAPYNAANEVQLDVNIKF</sequence>
<evidence type="ECO:0000256" key="1">
    <source>
        <dbReference type="SAM" id="MobiDB-lite"/>
    </source>
</evidence>
<proteinExistence type="predicted"/>
<organism evidence="2 3">
    <name type="scientific">Chthoniobacter flavus Ellin428</name>
    <dbReference type="NCBI Taxonomy" id="497964"/>
    <lineage>
        <taxon>Bacteria</taxon>
        <taxon>Pseudomonadati</taxon>
        <taxon>Verrucomicrobiota</taxon>
        <taxon>Spartobacteria</taxon>
        <taxon>Chthoniobacterales</taxon>
        <taxon>Chthoniobacteraceae</taxon>
        <taxon>Chthoniobacter</taxon>
    </lineage>
</organism>
<dbReference type="EMBL" id="ABVL01000001">
    <property type="protein sequence ID" value="EDY22152.1"/>
    <property type="molecule type" value="Genomic_DNA"/>
</dbReference>
<dbReference type="InterPro" id="IPR032638">
    <property type="entry name" value="Porin_5"/>
</dbReference>
<dbReference type="eggNOG" id="COG2067">
    <property type="taxonomic scope" value="Bacteria"/>
</dbReference>
<feature type="compositionally biased region" description="Polar residues" evidence="1">
    <location>
        <begin position="358"/>
        <end position="378"/>
    </location>
</feature>
<dbReference type="Pfam" id="PF16930">
    <property type="entry name" value="Porin_5"/>
    <property type="match status" value="2"/>
</dbReference>
<feature type="region of interest" description="Disordered" evidence="1">
    <location>
        <begin position="358"/>
        <end position="379"/>
    </location>
</feature>
<dbReference type="AlphaFoldDB" id="B4CUB4"/>
<dbReference type="InterPro" id="IPR023614">
    <property type="entry name" value="Porin_dom_sf"/>
</dbReference>
<dbReference type="Proteomes" id="UP000005824">
    <property type="component" value="Unassembled WGS sequence"/>
</dbReference>
<dbReference type="RefSeq" id="WP_006977604.1">
    <property type="nucleotide sequence ID" value="NZ_ABVL01000001.1"/>
</dbReference>
<accession>B4CUB4</accession>
<dbReference type="Gene3D" id="2.40.160.10">
    <property type="entry name" value="Porin"/>
    <property type="match status" value="1"/>
</dbReference>
<keyword evidence="3" id="KW-1185">Reference proteome</keyword>